<evidence type="ECO:0000313" key="5">
    <source>
        <dbReference type="EMBL" id="ACT36192.1"/>
    </source>
</evidence>
<evidence type="ECO:0000256" key="2">
    <source>
        <dbReference type="ARBA" id="ARBA00022980"/>
    </source>
</evidence>
<reference evidence="5" key="1">
    <citation type="submission" date="2009-06" db="EMBL/GenBank/DDBJ databases">
        <authorList>
            <person name="Pombert J.-F."/>
            <person name="Keeling P."/>
        </authorList>
    </citation>
    <scope>NUCLEOTIDE SEQUENCE</scope>
    <source>
        <strain evidence="5">ATCC 50920</strain>
    </source>
</reference>
<dbReference type="SMART" id="SM01403">
    <property type="entry name" value="Ribosomal_S10"/>
    <property type="match status" value="1"/>
</dbReference>
<name>D3IZW6_HELSJ</name>
<comment type="similarity">
    <text evidence="1">Belongs to the universal ribosomal protein uS10 family.</text>
</comment>
<dbReference type="GO" id="GO:0005840">
    <property type="term" value="C:ribosome"/>
    <property type="evidence" value="ECO:0007669"/>
    <property type="project" value="UniProtKB-KW"/>
</dbReference>
<dbReference type="GeneID" id="12486954"/>
<dbReference type="Gene3D" id="3.30.70.600">
    <property type="entry name" value="Ribosomal protein S10 domain"/>
    <property type="match status" value="1"/>
</dbReference>
<keyword evidence="2 5" id="KW-0689">Ribosomal protein</keyword>
<geneLocation type="mitochondrion" evidence="5"/>
<dbReference type="GO" id="GO:0006412">
    <property type="term" value="P:translation"/>
    <property type="evidence" value="ECO:0007669"/>
    <property type="project" value="InterPro"/>
</dbReference>
<dbReference type="RefSeq" id="YP_006280966.1">
    <property type="nucleotide sequence ID" value="NC_017841.1"/>
</dbReference>
<proteinExistence type="inferred from homology"/>
<dbReference type="HAMAP" id="MF_00508">
    <property type="entry name" value="Ribosomal_uS10"/>
    <property type="match status" value="1"/>
</dbReference>
<dbReference type="Pfam" id="PF00338">
    <property type="entry name" value="Ribosomal_S10"/>
    <property type="match status" value="1"/>
</dbReference>
<dbReference type="GO" id="GO:0003735">
    <property type="term" value="F:structural constituent of ribosome"/>
    <property type="evidence" value="ECO:0007669"/>
    <property type="project" value="InterPro"/>
</dbReference>
<evidence type="ECO:0000256" key="1">
    <source>
        <dbReference type="ARBA" id="ARBA00007102"/>
    </source>
</evidence>
<evidence type="ECO:0000256" key="3">
    <source>
        <dbReference type="ARBA" id="ARBA00023274"/>
    </source>
</evidence>
<accession>D3IZW6</accession>
<dbReference type="InterPro" id="IPR001848">
    <property type="entry name" value="Ribosomal_uS10"/>
</dbReference>
<dbReference type="AlphaFoldDB" id="D3IZW6"/>
<dbReference type="EMBL" id="GQ339576">
    <property type="protein sequence ID" value="ACT36192.1"/>
    <property type="molecule type" value="Genomic_DNA"/>
</dbReference>
<dbReference type="PRINTS" id="PR00971">
    <property type="entry name" value="RIBOSOMALS10"/>
</dbReference>
<reference evidence="5" key="2">
    <citation type="journal article" date="2010" name="PLoS ONE">
        <title>The mitochondrial genome of the entomoparasitic green alga helicosporidium.</title>
        <authorList>
            <person name="Pombert J.F."/>
            <person name="Keeling P.J."/>
        </authorList>
    </citation>
    <scope>NUCLEOTIDE SEQUENCE</scope>
    <source>
        <strain evidence="5">ATCC 50920</strain>
    </source>
</reference>
<evidence type="ECO:0000259" key="4">
    <source>
        <dbReference type="SMART" id="SM01403"/>
    </source>
</evidence>
<keyword evidence="5" id="KW-0496">Mitochondrion</keyword>
<feature type="domain" description="Small ribosomal subunit protein uS10" evidence="4">
    <location>
        <begin position="5"/>
        <end position="104"/>
    </location>
</feature>
<dbReference type="SUPFAM" id="SSF54999">
    <property type="entry name" value="Ribosomal protein S10"/>
    <property type="match status" value="1"/>
</dbReference>
<dbReference type="InterPro" id="IPR036838">
    <property type="entry name" value="Ribosomal_uS10_dom_sf"/>
</dbReference>
<organism evidence="5">
    <name type="scientific">Helicosporidium sp. subsp. Simulium jonesii</name>
    <name type="common">Green alga</name>
    <dbReference type="NCBI Taxonomy" id="145475"/>
    <lineage>
        <taxon>Eukaryota</taxon>
        <taxon>Viridiplantae</taxon>
        <taxon>Chlorophyta</taxon>
        <taxon>core chlorophytes</taxon>
        <taxon>Trebouxiophyceae</taxon>
        <taxon>Chlorellales</taxon>
        <taxon>Chlorellaceae</taxon>
        <taxon>Helicosporidium</taxon>
    </lineage>
</organism>
<dbReference type="InterPro" id="IPR027486">
    <property type="entry name" value="Ribosomal_uS10_dom"/>
</dbReference>
<protein>
    <submittedName>
        <fullName evidence="5">Ribosomal protein S10</fullName>
    </submittedName>
</protein>
<sequence>MTKIYIKLKSFESNQLKKSSLYIKNILTLIFHFNVSEVSLPVKRRFITIMKSPHKYKKAREQYQQLVYKKLLIIELNEKNQYFMNIISNICKNIHLPGVEIELFYKYKTEINLNLKLN</sequence>
<dbReference type="GO" id="GO:1990904">
    <property type="term" value="C:ribonucleoprotein complex"/>
    <property type="evidence" value="ECO:0007669"/>
    <property type="project" value="UniProtKB-KW"/>
</dbReference>
<keyword evidence="3" id="KW-0687">Ribonucleoprotein</keyword>
<gene>
    <name evidence="5" type="primary">rps10</name>
</gene>